<dbReference type="InterPro" id="IPR014922">
    <property type="entry name" value="YdhG-like"/>
</dbReference>
<dbReference type="Gene3D" id="3.90.1150.200">
    <property type="match status" value="1"/>
</dbReference>
<organism evidence="2 3">
    <name type="scientific">Acidiluteibacter ferrifornacis</name>
    <dbReference type="NCBI Taxonomy" id="2692424"/>
    <lineage>
        <taxon>Bacteria</taxon>
        <taxon>Pseudomonadati</taxon>
        <taxon>Bacteroidota</taxon>
        <taxon>Flavobacteriia</taxon>
        <taxon>Flavobacteriales</taxon>
        <taxon>Cryomorphaceae</taxon>
        <taxon>Acidiluteibacter</taxon>
    </lineage>
</organism>
<dbReference type="EMBL" id="WWNE01000012">
    <property type="protein sequence ID" value="NBG66917.1"/>
    <property type="molecule type" value="Genomic_DNA"/>
</dbReference>
<proteinExistence type="predicted"/>
<dbReference type="Pfam" id="PF08818">
    <property type="entry name" value="DUF1801"/>
    <property type="match status" value="1"/>
</dbReference>
<sequence length="152" mass="17653">MQIEANSPEDYLSKIPIERRPIMEKLRAVIKANLSAEVEECINYGMIGYVIPHSVYPNGYHVNPKLPLPFMHIASQKNFIALYHSGIYMDEALMKWFVNEYPKYSKTKLDMGKSCIRFKKVDQIPFELIGALTQQMTGKEFITLYESNLNKR</sequence>
<keyword evidence="3" id="KW-1185">Reference proteome</keyword>
<gene>
    <name evidence="2" type="ORF">GQN54_12385</name>
</gene>
<accession>A0A6N9NP79</accession>
<protein>
    <submittedName>
        <fullName evidence="2">DUF1801 domain-containing protein</fullName>
    </submittedName>
</protein>
<comment type="caution">
    <text evidence="2">The sequence shown here is derived from an EMBL/GenBank/DDBJ whole genome shotgun (WGS) entry which is preliminary data.</text>
</comment>
<evidence type="ECO:0000313" key="3">
    <source>
        <dbReference type="Proteomes" id="UP000470771"/>
    </source>
</evidence>
<dbReference type="Proteomes" id="UP000470771">
    <property type="component" value="Unassembled WGS sequence"/>
</dbReference>
<dbReference type="RefSeq" id="WP_160633871.1">
    <property type="nucleotide sequence ID" value="NZ_WWNE01000012.1"/>
</dbReference>
<feature type="domain" description="YdhG-like" evidence="1">
    <location>
        <begin position="19"/>
        <end position="135"/>
    </location>
</feature>
<evidence type="ECO:0000313" key="2">
    <source>
        <dbReference type="EMBL" id="NBG66917.1"/>
    </source>
</evidence>
<name>A0A6N9NP79_9FLAO</name>
<evidence type="ECO:0000259" key="1">
    <source>
        <dbReference type="Pfam" id="PF08818"/>
    </source>
</evidence>
<dbReference type="AlphaFoldDB" id="A0A6N9NP79"/>
<dbReference type="SUPFAM" id="SSF159888">
    <property type="entry name" value="YdhG-like"/>
    <property type="match status" value="1"/>
</dbReference>
<reference evidence="2 3" key="1">
    <citation type="submission" date="2019-12" db="EMBL/GenBank/DDBJ databases">
        <authorList>
            <person name="Zhao J."/>
        </authorList>
    </citation>
    <scope>NUCLEOTIDE SEQUENCE [LARGE SCALE GENOMIC DNA]</scope>
    <source>
        <strain evidence="2 3">S-15</strain>
    </source>
</reference>